<keyword evidence="2" id="KW-1185">Reference proteome</keyword>
<evidence type="ECO:0000313" key="2">
    <source>
        <dbReference type="Proteomes" id="UP000190868"/>
    </source>
</evidence>
<organism evidence="1 2">
    <name type="scientific">Campylobacter pinnipediorum subsp. caledonicus</name>
    <dbReference type="NCBI Taxonomy" id="1874362"/>
    <lineage>
        <taxon>Bacteria</taxon>
        <taxon>Pseudomonadati</taxon>
        <taxon>Campylobacterota</taxon>
        <taxon>Epsilonproteobacteria</taxon>
        <taxon>Campylobacterales</taxon>
        <taxon>Campylobacteraceae</taxon>
        <taxon>Campylobacter</taxon>
    </lineage>
</organism>
<accession>A0A1S6U5R0</accession>
<name>A0A1S6U5R0_9BACT</name>
<dbReference type="AlphaFoldDB" id="A0A1S6U5R0"/>
<protein>
    <submittedName>
        <fullName evidence="1">Uncharacterized protein</fullName>
    </submittedName>
</protein>
<evidence type="ECO:0000313" key="1">
    <source>
        <dbReference type="EMBL" id="AQW87076.1"/>
    </source>
</evidence>
<dbReference type="Proteomes" id="UP000190868">
    <property type="component" value="Chromosome"/>
</dbReference>
<proteinExistence type="predicted"/>
<sequence>MKQSKEFIILILNSKKIFFYNPALNKISIIIKHLNYRVAKHILALTSKIYNHICSKF</sequence>
<dbReference type="EMBL" id="CP017258">
    <property type="protein sequence ID" value="AQW87076.1"/>
    <property type="molecule type" value="Genomic_DNA"/>
</dbReference>
<gene>
    <name evidence="1" type="ORF">CPIN18021_0224</name>
</gene>
<reference evidence="2" key="1">
    <citation type="submission" date="2016-09" db="EMBL/GenBank/DDBJ databases">
        <title>Comparative genomics of the Campylobacter concisus group.</title>
        <authorList>
            <person name="Miller W.G."/>
            <person name="Yee E."/>
            <person name="Chapman M.H."/>
            <person name="Huynh S."/>
            <person name="Bono J.L."/>
            <person name="On S.L.W."/>
            <person name="StLeger J."/>
            <person name="Foster G."/>
            <person name="Parker C.T."/>
        </authorList>
    </citation>
    <scope>NUCLEOTIDE SEQUENCE [LARGE SCALE GENOMIC DNA]</scope>
    <source>
        <strain evidence="2">RM18021</strain>
    </source>
</reference>